<dbReference type="InterPro" id="IPR003797">
    <property type="entry name" value="DegV"/>
</dbReference>
<comment type="caution">
    <text evidence="3">The sequence shown here is derived from an EMBL/GenBank/DDBJ whole genome shotgun (WGS) entry which is preliminary data.</text>
</comment>
<gene>
    <name evidence="3" type="ORF">HMPREF3213_00736</name>
</gene>
<evidence type="ECO:0000313" key="4">
    <source>
        <dbReference type="Proteomes" id="UP000070376"/>
    </source>
</evidence>
<dbReference type="SUPFAM" id="SSF82549">
    <property type="entry name" value="DAK1/DegV-like"/>
    <property type="match status" value="1"/>
</dbReference>
<dbReference type="PATRIC" id="fig|1398.22.peg.737"/>
<dbReference type="Proteomes" id="UP000070376">
    <property type="component" value="Unassembled WGS sequence"/>
</dbReference>
<accession>A0A133KZ92</accession>
<dbReference type="PANTHER" id="PTHR33434:SF3">
    <property type="entry name" value="DEGV DOMAIN-CONTAINING PROTEIN YITS"/>
    <property type="match status" value="1"/>
</dbReference>
<name>A0A133KZ92_HEYCO</name>
<dbReference type="PROSITE" id="PS51482">
    <property type="entry name" value="DEGV"/>
    <property type="match status" value="1"/>
</dbReference>
<dbReference type="GO" id="GO:0008289">
    <property type="term" value="F:lipid binding"/>
    <property type="evidence" value="ECO:0007669"/>
    <property type="project" value="UniProtKB-KW"/>
</dbReference>
<dbReference type="Gene3D" id="3.30.1180.10">
    <property type="match status" value="1"/>
</dbReference>
<reference evidence="4" key="1">
    <citation type="submission" date="2016-01" db="EMBL/GenBank/DDBJ databases">
        <authorList>
            <person name="Mitreva M."/>
            <person name="Pepin K.H."/>
            <person name="Mihindukulasuriya K.A."/>
            <person name="Fulton R."/>
            <person name="Fronick C."/>
            <person name="O'Laughlin M."/>
            <person name="Miner T."/>
            <person name="Herter B."/>
            <person name="Rosa B.A."/>
            <person name="Cordes M."/>
            <person name="Tomlinson C."/>
            <person name="Wollam A."/>
            <person name="Palsikar V.B."/>
            <person name="Mardis E.R."/>
            <person name="Wilson R.K."/>
        </authorList>
    </citation>
    <scope>NUCLEOTIDE SEQUENCE [LARGE SCALE GENOMIC DNA]</scope>
    <source>
        <strain evidence="4">GED7749B</strain>
    </source>
</reference>
<dbReference type="AlphaFoldDB" id="A0A133KZ92"/>
<protein>
    <submittedName>
        <fullName evidence="3">EDD domain protein, DegV family</fullName>
    </submittedName>
</protein>
<dbReference type="Pfam" id="PF02645">
    <property type="entry name" value="DegV"/>
    <property type="match status" value="1"/>
</dbReference>
<dbReference type="EMBL" id="LRPN01000026">
    <property type="protein sequence ID" value="KWZ84818.1"/>
    <property type="molecule type" value="Genomic_DNA"/>
</dbReference>
<keyword evidence="2" id="KW-0446">Lipid-binding</keyword>
<dbReference type="InterPro" id="IPR043168">
    <property type="entry name" value="DegV_C"/>
</dbReference>
<evidence type="ECO:0000256" key="2">
    <source>
        <dbReference type="ARBA" id="ARBA00023121"/>
    </source>
</evidence>
<evidence type="ECO:0000256" key="1">
    <source>
        <dbReference type="ARBA" id="ARBA00003238"/>
    </source>
</evidence>
<dbReference type="InterPro" id="IPR050270">
    <property type="entry name" value="DegV_domain_contain"/>
</dbReference>
<sequence length="324" mass="35878">MNLENWNSCRLPAAIFFWKLCKTRKIGKLKTELIVRVKTMGIQIFADSASDLPLSFFKENHVHLIPLTVYVEDKSYDDLVGIDPKEVFRLIRAGVGTKTSQPSPQYFEKLFTDLAKSGDTGIYLAFSSELSGTYQTAAMIAEQVKEACPDLDLTVLDTKCASIGYGLVVKAAADLRKNGAGKEEIVRDAAFRSKHMEHIFTVADLDFLARGGRLSKTSAFFGGLLNIKPILDVEDGKLIPIEKIRGRKKLLHRMLDIMEKRGTDLEHQLVGICHGDDEAAAEEMKQLIEARFGTKQFLINTIGAVIGSHAGPGTISVFFLNELP</sequence>
<dbReference type="Gene3D" id="3.40.50.10170">
    <property type="match status" value="1"/>
</dbReference>
<dbReference type="NCBIfam" id="TIGR00762">
    <property type="entry name" value="DegV"/>
    <property type="match status" value="1"/>
</dbReference>
<proteinExistence type="predicted"/>
<dbReference type="PANTHER" id="PTHR33434">
    <property type="entry name" value="DEGV DOMAIN-CONTAINING PROTEIN DR_1986-RELATED"/>
    <property type="match status" value="1"/>
</dbReference>
<organism evidence="3 4">
    <name type="scientific">Heyndrickxia coagulans</name>
    <name type="common">Weizmannia coagulans</name>
    <dbReference type="NCBI Taxonomy" id="1398"/>
    <lineage>
        <taxon>Bacteria</taxon>
        <taxon>Bacillati</taxon>
        <taxon>Bacillota</taxon>
        <taxon>Bacilli</taxon>
        <taxon>Bacillales</taxon>
        <taxon>Bacillaceae</taxon>
        <taxon>Heyndrickxia</taxon>
    </lineage>
</organism>
<evidence type="ECO:0000313" key="3">
    <source>
        <dbReference type="EMBL" id="KWZ84818.1"/>
    </source>
</evidence>
<comment type="function">
    <text evidence="1">May bind long-chain fatty acids, such as palmitate, and may play a role in lipid transport or fatty acid metabolism.</text>
</comment>